<organism evidence="1 2">
    <name type="scientific">Bacillus anthracis</name>
    <name type="common">anthrax bacterium</name>
    <dbReference type="NCBI Taxonomy" id="1392"/>
    <lineage>
        <taxon>Bacteria</taxon>
        <taxon>Bacillati</taxon>
        <taxon>Bacillota</taxon>
        <taxon>Bacilli</taxon>
        <taxon>Bacillales</taxon>
        <taxon>Bacillaceae</taxon>
        <taxon>Bacillus</taxon>
        <taxon>Bacillus cereus group</taxon>
    </lineage>
</organism>
<dbReference type="NCBIfam" id="NF041373">
    <property type="entry name" value="HGG_STG"/>
    <property type="match status" value="1"/>
</dbReference>
<proteinExistence type="predicted"/>
<evidence type="ECO:0000313" key="1">
    <source>
        <dbReference type="EMBL" id="PDZ17892.1"/>
    </source>
</evidence>
<dbReference type="EMBL" id="NVLX01000007">
    <property type="protein sequence ID" value="PDZ17892.1"/>
    <property type="molecule type" value="Genomic_DNA"/>
</dbReference>
<dbReference type="Proteomes" id="UP000220192">
    <property type="component" value="Unassembled WGS sequence"/>
</dbReference>
<name>A0A2A7DD32_BACAN</name>
<sequence>MSKPKELPNGLREYINNVRDRLISGDLTRDSEEIATIKAKLKREVSICGAIKGNNTVCTHSPTNEKNLRCKVHGGRSTGAKTEEGKRVRDANLKKGHERITHGLYMKDFLSSLTEEEILWYNENMEWYQENYDLDPLDVTKLDLALINFIKSWRKNLNMKYAINEGVNKVDFENRAIKLLDDLGLSRKFRKSKENASNPTQINYLALFDGMDGN</sequence>
<accession>A0A2A7DD32</accession>
<evidence type="ECO:0000313" key="2">
    <source>
        <dbReference type="Proteomes" id="UP000220192"/>
    </source>
</evidence>
<comment type="caution">
    <text evidence="1">The sequence shown here is derived from an EMBL/GenBank/DDBJ whole genome shotgun (WGS) entry which is preliminary data.</text>
</comment>
<dbReference type="RefSeq" id="WP_097840645.1">
    <property type="nucleotide sequence ID" value="NZ_NVLX01000007.1"/>
</dbReference>
<dbReference type="AlphaFoldDB" id="A0A2A7DD32"/>
<protein>
    <submittedName>
        <fullName evidence="1">Uncharacterized protein</fullName>
    </submittedName>
</protein>
<reference evidence="1 2" key="1">
    <citation type="submission" date="2017-09" db="EMBL/GenBank/DDBJ databases">
        <title>Large-scale bioinformatics analysis of Bacillus genomes uncovers conserved roles of natural products in bacterial physiology.</title>
        <authorList>
            <consortium name="Agbiome Team Llc"/>
            <person name="Bleich R.M."/>
            <person name="Grubbs K.J."/>
            <person name="Santa Maria K.C."/>
            <person name="Allen S.E."/>
            <person name="Farag S."/>
            <person name="Shank E.A."/>
            <person name="Bowers A."/>
        </authorList>
    </citation>
    <scope>NUCLEOTIDE SEQUENCE [LARGE SCALE GENOMIC DNA]</scope>
    <source>
        <strain evidence="1 2">AFS095574</strain>
    </source>
</reference>
<dbReference type="InterPro" id="IPR047675">
    <property type="entry name" value="Putative_zinc-bd"/>
</dbReference>
<gene>
    <name evidence="1" type="ORF">CON16_05425</name>
</gene>